<dbReference type="AlphaFoldDB" id="A0AAC8Q1T6"/>
<evidence type="ECO:0000313" key="3">
    <source>
        <dbReference type="Proteomes" id="UP000035579"/>
    </source>
</evidence>
<keyword evidence="4" id="KW-1185">Reference proteome</keyword>
<dbReference type="KEGG" id="age:AA314_00868"/>
<evidence type="ECO:0000313" key="2">
    <source>
        <dbReference type="EMBL" id="REG31146.1"/>
    </source>
</evidence>
<accession>A0AAC8Q1T6</accession>
<dbReference type="EMBL" id="QUMU01000006">
    <property type="protein sequence ID" value="REG31146.1"/>
    <property type="molecule type" value="Genomic_DNA"/>
</dbReference>
<name>A0AAC8Q1T6_9BACT</name>
<proteinExistence type="predicted"/>
<protein>
    <submittedName>
        <fullName evidence="1">Uncharacterized protein</fullName>
    </submittedName>
</protein>
<sequence>MRERTRSKRVALAFAFGGVAVFLWQLATASPGPVPWDPPSGPLFVPRASARPRALLQGASVLDARFAASSASRLVRAVPAWVQSHPLQGVVAPPPEAPPSPPPPLASVLPLSSRELAPEGLPVSAMRCSWTGEGLDCGSCRTDGDCAAGQGCVANRETRRFECMASECEVDDHCFPGNVCRAVTTGATGTVVRRCVPEGVRREGESCDALPVSPASSCREGLRCVNQVCSAPCSLDGAVRCAQGFVCTDSREGPGCVPDCQRLGCPDGQQCSRVGEEQYQCLAASQGDCRDTPCPEGERCNMRMSRGRAVFWCAQVCNPVLPGACSTGNVCGMGSSTASTCFRQCDPGDPQSCGSGWSCSTVTEDMSVFGCTPELSR</sequence>
<reference evidence="1 3" key="1">
    <citation type="submission" date="2015-05" db="EMBL/GenBank/DDBJ databases">
        <title>Genome assembly of Archangium gephyra DSM 2261.</title>
        <authorList>
            <person name="Sharma G."/>
            <person name="Subramanian S."/>
        </authorList>
    </citation>
    <scope>NUCLEOTIDE SEQUENCE [LARGE SCALE GENOMIC DNA]</scope>
    <source>
        <strain evidence="1 3">DSM 2261</strain>
    </source>
</reference>
<dbReference type="Proteomes" id="UP000256345">
    <property type="component" value="Unassembled WGS sequence"/>
</dbReference>
<dbReference type="RefSeq" id="WP_053066080.1">
    <property type="nucleotide sequence ID" value="NZ_CP011509.1"/>
</dbReference>
<dbReference type="Proteomes" id="UP000035579">
    <property type="component" value="Chromosome"/>
</dbReference>
<gene>
    <name evidence="1" type="ORF">AA314_00868</name>
    <name evidence="2" type="ORF">ATI61_106616</name>
</gene>
<dbReference type="EMBL" id="CP011509">
    <property type="protein sequence ID" value="AKI99241.1"/>
    <property type="molecule type" value="Genomic_DNA"/>
</dbReference>
<reference evidence="2 4" key="2">
    <citation type="submission" date="2018-08" db="EMBL/GenBank/DDBJ databases">
        <title>Genomic Encyclopedia of Archaeal and Bacterial Type Strains, Phase II (KMG-II): from individual species to whole genera.</title>
        <authorList>
            <person name="Goeker M."/>
        </authorList>
    </citation>
    <scope>NUCLEOTIDE SEQUENCE [LARGE SCALE GENOMIC DNA]</scope>
    <source>
        <strain evidence="2 4">DSM 2261</strain>
    </source>
</reference>
<organism evidence="1 3">
    <name type="scientific">Archangium gephyra</name>
    <dbReference type="NCBI Taxonomy" id="48"/>
    <lineage>
        <taxon>Bacteria</taxon>
        <taxon>Pseudomonadati</taxon>
        <taxon>Myxococcota</taxon>
        <taxon>Myxococcia</taxon>
        <taxon>Myxococcales</taxon>
        <taxon>Cystobacterineae</taxon>
        <taxon>Archangiaceae</taxon>
        <taxon>Archangium</taxon>
    </lineage>
</organism>
<evidence type="ECO:0000313" key="1">
    <source>
        <dbReference type="EMBL" id="AKI99241.1"/>
    </source>
</evidence>
<evidence type="ECO:0000313" key="4">
    <source>
        <dbReference type="Proteomes" id="UP000256345"/>
    </source>
</evidence>